<dbReference type="AlphaFoldDB" id="A0A0P6XLT9"/>
<dbReference type="InterPro" id="IPR029058">
    <property type="entry name" value="AB_hydrolase_fold"/>
</dbReference>
<dbReference type="OrthoDB" id="3249793at2"/>
<dbReference type="Proteomes" id="UP000050501">
    <property type="component" value="Unassembled WGS sequence"/>
</dbReference>
<evidence type="ECO:0000313" key="2">
    <source>
        <dbReference type="EMBL" id="KPL80799.1"/>
    </source>
</evidence>
<name>A0A0P6XLT9_9CHLR</name>
<dbReference type="GO" id="GO:0003824">
    <property type="term" value="F:catalytic activity"/>
    <property type="evidence" value="ECO:0007669"/>
    <property type="project" value="InterPro"/>
</dbReference>
<dbReference type="EMBL" id="LGCM01000039">
    <property type="protein sequence ID" value="KPL80799.1"/>
    <property type="molecule type" value="Genomic_DNA"/>
</dbReference>
<protein>
    <recommendedName>
        <fullName evidence="1">AB hydrolase-1 domain-containing protein</fullName>
    </recommendedName>
</protein>
<feature type="domain" description="AB hydrolase-1" evidence="1">
    <location>
        <begin position="63"/>
        <end position="310"/>
    </location>
</feature>
<dbReference type="InterPro" id="IPR000639">
    <property type="entry name" value="Epox_hydrolase-like"/>
</dbReference>
<dbReference type="PRINTS" id="PR00412">
    <property type="entry name" value="EPOXHYDRLASE"/>
</dbReference>
<dbReference type="PANTHER" id="PTHR43689:SF1">
    <property type="entry name" value="ALPHA_BETA-HYDROLASES SUPERFAMILY PROTEIN"/>
    <property type="match status" value="1"/>
</dbReference>
<sequence length="321" mass="34095">MKILGGVLAALALVVLVLPMLIPLPPLEDTQPAAELAEADSRFVNVNGIQVHYKEAGQGQPVVILLHGFGASVFSWREVLAPLGEGARVIAYDRPAFGLTQRPMPGEWSGESPYSLTAQVSLLTGLMDALGVEKAVLVGNSAGGTVAMQTALSAPQRVAGLVLVDAAVYSEGSRFGRLGPLLNSPQLNRWGPVFARSIAGEPGDVFIRSAWHDPSLLTPEILEGYRKPLRAENWDRALWELTKANGPHGLAGRLSELSLPVLVVTGDDDQIIPTADSLRLAEEIPGAGLAVFPACGHVPQEECPQAFLEAVQPFVDSLRSQ</sequence>
<comment type="caution">
    <text evidence="2">The sequence shown here is derived from an EMBL/GenBank/DDBJ whole genome shotgun (WGS) entry which is preliminary data.</text>
</comment>
<dbReference type="SUPFAM" id="SSF53474">
    <property type="entry name" value="alpha/beta-Hydrolases"/>
    <property type="match status" value="1"/>
</dbReference>
<reference evidence="2 3" key="1">
    <citation type="submission" date="2015-07" db="EMBL/GenBank/DDBJ databases">
        <title>Genome sequence of Levilinea saccharolytica DSM 16555.</title>
        <authorList>
            <person name="Hemp J."/>
            <person name="Ward L.M."/>
            <person name="Pace L.A."/>
            <person name="Fischer W.W."/>
        </authorList>
    </citation>
    <scope>NUCLEOTIDE SEQUENCE [LARGE SCALE GENOMIC DNA]</scope>
    <source>
        <strain evidence="2 3">KIBI-1</strain>
    </source>
</reference>
<gene>
    <name evidence="2" type="ORF">ADN01_11440</name>
</gene>
<dbReference type="PRINTS" id="PR00111">
    <property type="entry name" value="ABHYDROLASE"/>
</dbReference>
<dbReference type="STRING" id="229921.ADN01_11440"/>
<dbReference type="PANTHER" id="PTHR43689">
    <property type="entry name" value="HYDROLASE"/>
    <property type="match status" value="1"/>
</dbReference>
<dbReference type="Gene3D" id="3.40.50.1820">
    <property type="entry name" value="alpha/beta hydrolase"/>
    <property type="match status" value="1"/>
</dbReference>
<organism evidence="2 3">
    <name type="scientific">Levilinea saccharolytica</name>
    <dbReference type="NCBI Taxonomy" id="229921"/>
    <lineage>
        <taxon>Bacteria</taxon>
        <taxon>Bacillati</taxon>
        <taxon>Chloroflexota</taxon>
        <taxon>Anaerolineae</taxon>
        <taxon>Anaerolineales</taxon>
        <taxon>Anaerolineaceae</taxon>
        <taxon>Levilinea</taxon>
    </lineage>
</organism>
<keyword evidence="3" id="KW-1185">Reference proteome</keyword>
<accession>A0A0P6XLT9</accession>
<evidence type="ECO:0000313" key="3">
    <source>
        <dbReference type="Proteomes" id="UP000050501"/>
    </source>
</evidence>
<dbReference type="Pfam" id="PF12697">
    <property type="entry name" value="Abhydrolase_6"/>
    <property type="match status" value="1"/>
</dbReference>
<proteinExistence type="predicted"/>
<dbReference type="InterPro" id="IPR000073">
    <property type="entry name" value="AB_hydrolase_1"/>
</dbReference>
<evidence type="ECO:0000259" key="1">
    <source>
        <dbReference type="Pfam" id="PF12697"/>
    </source>
</evidence>